<dbReference type="PANTHER" id="PTHR43278">
    <property type="entry name" value="NAD(P)H-DEPENDENT FMN-CONTAINING OXIDOREDUCTASE YWQN-RELATED"/>
    <property type="match status" value="1"/>
</dbReference>
<organism evidence="3 4">
    <name type="scientific">Sedimentibacter acidaminivorans</name>
    <dbReference type="NCBI Taxonomy" id="913099"/>
    <lineage>
        <taxon>Bacteria</taxon>
        <taxon>Bacillati</taxon>
        <taxon>Bacillota</taxon>
        <taxon>Tissierellia</taxon>
        <taxon>Sedimentibacter</taxon>
    </lineage>
</organism>
<evidence type="ECO:0000256" key="2">
    <source>
        <dbReference type="ARBA" id="ARBA00022643"/>
    </source>
</evidence>
<dbReference type="SUPFAM" id="SSF52218">
    <property type="entry name" value="Flavoproteins"/>
    <property type="match status" value="2"/>
</dbReference>
<reference evidence="3 4" key="1">
    <citation type="submission" date="2021-03" db="EMBL/GenBank/DDBJ databases">
        <title>Genomic Encyclopedia of Type Strains, Phase IV (KMG-IV): sequencing the most valuable type-strain genomes for metagenomic binning, comparative biology and taxonomic classification.</title>
        <authorList>
            <person name="Goeker M."/>
        </authorList>
    </citation>
    <scope>NUCLEOTIDE SEQUENCE [LARGE SCALE GENOMIC DNA]</scope>
    <source>
        <strain evidence="3 4">DSM 24004</strain>
    </source>
</reference>
<comment type="caution">
    <text evidence="3">The sequence shown here is derived from an EMBL/GenBank/DDBJ whole genome shotgun (WGS) entry which is preliminary data.</text>
</comment>
<evidence type="ECO:0000313" key="3">
    <source>
        <dbReference type="EMBL" id="MBP1925381.1"/>
    </source>
</evidence>
<dbReference type="InterPro" id="IPR051796">
    <property type="entry name" value="ISF_SsuE-like"/>
</dbReference>
<evidence type="ECO:0000256" key="1">
    <source>
        <dbReference type="ARBA" id="ARBA00022630"/>
    </source>
</evidence>
<sequence>MKTIFDLRKEQEAEIYEAIQSLYDEPLKVVSLAEKSINECIGCWDCWLKTPGKCVMKDPMAEIYPDYINSDTVILLMDAAQGFINHKAKAFFDRSIPHYHPYIIIEDGECHHLSRYKSYPDMVFYYDTKGLTIQEENVIEDYLYRTAYQFKSKAYRIIKDVSLQLRLLESRKAKRQAVEFNSVEPMEKLVIYNGSPRRSGSNSTLILEKVHEVLGNKVEIRDLKRRDKWEEWAMTFKNEDHVMFFMPLYVHAMPSHLMKFMEKLEPSRGSISFFVQSGFPESSQSYYLEAYFQQLSLRLGRTYVGTAIKGGVEGLQIRPAKSQEKTIEPMVNSIVNLMSEGSFNQNDISQLAKPIKLGKGMEILFKVFSKLGLVNFFWNQQLKENNAYEKRFDCPYLCLNKGSTKSEIL</sequence>
<protein>
    <submittedName>
        <fullName evidence="3">Multimeric flavodoxin WrbA</fullName>
    </submittedName>
</protein>
<gene>
    <name evidence="3" type="ORF">J2Z76_001240</name>
</gene>
<keyword evidence="4" id="KW-1185">Reference proteome</keyword>
<dbReference type="EMBL" id="JAGGKS010000003">
    <property type="protein sequence ID" value="MBP1925381.1"/>
    <property type="molecule type" value="Genomic_DNA"/>
</dbReference>
<dbReference type="PANTHER" id="PTHR43278:SF2">
    <property type="entry name" value="IRON-SULFUR FLAVOPROTEIN"/>
    <property type="match status" value="1"/>
</dbReference>
<name>A0ABS4GCG1_9FIRM</name>
<dbReference type="Proteomes" id="UP001519342">
    <property type="component" value="Unassembled WGS sequence"/>
</dbReference>
<keyword evidence="1" id="KW-0285">Flavoprotein</keyword>
<dbReference type="RefSeq" id="WP_209511126.1">
    <property type="nucleotide sequence ID" value="NZ_JAGGKS010000003.1"/>
</dbReference>
<dbReference type="InterPro" id="IPR029039">
    <property type="entry name" value="Flavoprotein-like_sf"/>
</dbReference>
<evidence type="ECO:0000313" key="4">
    <source>
        <dbReference type="Proteomes" id="UP001519342"/>
    </source>
</evidence>
<accession>A0ABS4GCG1</accession>
<dbReference type="Gene3D" id="3.40.50.360">
    <property type="match status" value="2"/>
</dbReference>
<keyword evidence="2" id="KW-0288">FMN</keyword>
<proteinExistence type="predicted"/>